<proteinExistence type="predicted"/>
<name>X1NFU8_9ZZZZ</name>
<dbReference type="AlphaFoldDB" id="X1NFU8"/>
<evidence type="ECO:0008006" key="2">
    <source>
        <dbReference type="Google" id="ProtNLM"/>
    </source>
</evidence>
<dbReference type="EMBL" id="BARV01018968">
    <property type="protein sequence ID" value="GAI25685.1"/>
    <property type="molecule type" value="Genomic_DNA"/>
</dbReference>
<reference evidence="1" key="1">
    <citation type="journal article" date="2014" name="Front. Microbiol.">
        <title>High frequency of phylogenetically diverse reductive dehalogenase-homologous genes in deep subseafloor sedimentary metagenomes.</title>
        <authorList>
            <person name="Kawai M."/>
            <person name="Futagami T."/>
            <person name="Toyoda A."/>
            <person name="Takaki Y."/>
            <person name="Nishi S."/>
            <person name="Hori S."/>
            <person name="Arai W."/>
            <person name="Tsubouchi T."/>
            <person name="Morono Y."/>
            <person name="Uchiyama I."/>
            <person name="Ito T."/>
            <person name="Fujiyama A."/>
            <person name="Inagaki F."/>
            <person name="Takami H."/>
        </authorList>
    </citation>
    <scope>NUCLEOTIDE SEQUENCE</scope>
    <source>
        <strain evidence="1">Expedition CK06-06</strain>
    </source>
</reference>
<feature type="non-terminal residue" evidence="1">
    <location>
        <position position="1"/>
    </location>
</feature>
<comment type="caution">
    <text evidence="1">The sequence shown here is derived from an EMBL/GenBank/DDBJ whole genome shotgun (WGS) entry which is preliminary data.</text>
</comment>
<evidence type="ECO:0000313" key="1">
    <source>
        <dbReference type="EMBL" id="GAI25685.1"/>
    </source>
</evidence>
<protein>
    <recommendedName>
        <fullName evidence="2">HEPN domain-containing protein</fullName>
    </recommendedName>
</protein>
<accession>X1NFU8</accession>
<organism evidence="1">
    <name type="scientific">marine sediment metagenome</name>
    <dbReference type="NCBI Taxonomy" id="412755"/>
    <lineage>
        <taxon>unclassified sequences</taxon>
        <taxon>metagenomes</taxon>
        <taxon>ecological metagenomes</taxon>
    </lineage>
</organism>
<sequence>DLIFVSSIISTCEDYQIYYCCNWIEKLEKKPGTVWPDNTPSFEKLYKKSVKAQQYYNNAKKCAPEQREEKIKNGFAALRTSYESLIIFDLFGGVVQRFNERVSIESLKDVYFDEAIKKDVIDGFYQCCRYMEGHSHSDKYAYKKPMLGNLNEEIQRFNNIKNNLKKLKNK</sequence>
<gene>
    <name evidence="1" type="ORF">S06H3_31971</name>
</gene>